<proteinExistence type="predicted"/>
<dbReference type="EMBL" id="JAOYFB010000001">
    <property type="protein sequence ID" value="KAK4003555.1"/>
    <property type="molecule type" value="Genomic_DNA"/>
</dbReference>
<evidence type="ECO:0000313" key="2">
    <source>
        <dbReference type="Proteomes" id="UP001234178"/>
    </source>
</evidence>
<dbReference type="Proteomes" id="UP001234178">
    <property type="component" value="Unassembled WGS sequence"/>
</dbReference>
<comment type="caution">
    <text evidence="1">The sequence shown here is derived from an EMBL/GenBank/DDBJ whole genome shotgun (WGS) entry which is preliminary data.</text>
</comment>
<accession>A0ABQ9YSG5</accession>
<organism evidence="1 2">
    <name type="scientific">Daphnia magna</name>
    <dbReference type="NCBI Taxonomy" id="35525"/>
    <lineage>
        <taxon>Eukaryota</taxon>
        <taxon>Metazoa</taxon>
        <taxon>Ecdysozoa</taxon>
        <taxon>Arthropoda</taxon>
        <taxon>Crustacea</taxon>
        <taxon>Branchiopoda</taxon>
        <taxon>Diplostraca</taxon>
        <taxon>Cladocera</taxon>
        <taxon>Anomopoda</taxon>
        <taxon>Daphniidae</taxon>
        <taxon>Daphnia</taxon>
    </lineage>
</organism>
<gene>
    <name evidence="1" type="ORF">OUZ56_005312</name>
</gene>
<evidence type="ECO:0000313" key="1">
    <source>
        <dbReference type="EMBL" id="KAK4003555.1"/>
    </source>
</evidence>
<reference evidence="1 2" key="1">
    <citation type="journal article" date="2023" name="Nucleic Acids Res.">
        <title>The hologenome of Daphnia magna reveals possible DNA methylation and microbiome-mediated evolution of the host genome.</title>
        <authorList>
            <person name="Chaturvedi A."/>
            <person name="Li X."/>
            <person name="Dhandapani V."/>
            <person name="Marshall H."/>
            <person name="Kissane S."/>
            <person name="Cuenca-Cambronero M."/>
            <person name="Asole G."/>
            <person name="Calvet F."/>
            <person name="Ruiz-Romero M."/>
            <person name="Marangio P."/>
            <person name="Guigo R."/>
            <person name="Rago D."/>
            <person name="Mirbahai L."/>
            <person name="Eastwood N."/>
            <person name="Colbourne J.K."/>
            <person name="Zhou J."/>
            <person name="Mallon E."/>
            <person name="Orsini L."/>
        </authorList>
    </citation>
    <scope>NUCLEOTIDE SEQUENCE [LARGE SCALE GENOMIC DNA]</scope>
    <source>
        <strain evidence="1">LRV0_1</strain>
    </source>
</reference>
<keyword evidence="2" id="KW-1185">Reference proteome</keyword>
<protein>
    <submittedName>
        <fullName evidence="1">Uncharacterized protein</fullName>
    </submittedName>
</protein>
<name>A0ABQ9YSG5_9CRUS</name>
<sequence length="63" mass="7256">MKIASTLTKRLKIAWKLASCLQTKLEEMLKKIKPASSKKRIEAGAVTAKERMKIRGHLRRTYD</sequence>